<evidence type="ECO:0000313" key="5">
    <source>
        <dbReference type="Proteomes" id="UP001595789"/>
    </source>
</evidence>
<dbReference type="EMBL" id="JBHSBW010000015">
    <property type="protein sequence ID" value="MFC4213077.1"/>
    <property type="molecule type" value="Genomic_DNA"/>
</dbReference>
<feature type="signal peptide" evidence="2">
    <location>
        <begin position="1"/>
        <end position="25"/>
    </location>
</feature>
<dbReference type="PROSITE" id="PS52016">
    <property type="entry name" value="TONB_DEPENDENT_REC_3"/>
    <property type="match status" value="1"/>
</dbReference>
<dbReference type="Proteomes" id="UP001595789">
    <property type="component" value="Unassembled WGS sequence"/>
</dbReference>
<dbReference type="InterPro" id="IPR039426">
    <property type="entry name" value="TonB-dep_rcpt-like"/>
</dbReference>
<keyword evidence="1" id="KW-0812">Transmembrane</keyword>
<comment type="similarity">
    <text evidence="1">Belongs to the TonB-dependent receptor family.</text>
</comment>
<dbReference type="SUPFAM" id="SSF56935">
    <property type="entry name" value="Porins"/>
    <property type="match status" value="1"/>
</dbReference>
<keyword evidence="1" id="KW-0998">Cell outer membrane</keyword>
<reference evidence="5" key="1">
    <citation type="journal article" date="2019" name="Int. J. Syst. Evol. Microbiol.">
        <title>The Global Catalogue of Microorganisms (GCM) 10K type strain sequencing project: providing services to taxonomists for standard genome sequencing and annotation.</title>
        <authorList>
            <consortium name="The Broad Institute Genomics Platform"/>
            <consortium name="The Broad Institute Genome Sequencing Center for Infectious Disease"/>
            <person name="Wu L."/>
            <person name="Ma J."/>
        </authorList>
    </citation>
    <scope>NUCLEOTIDE SEQUENCE [LARGE SCALE GENOMIC DNA]</scope>
    <source>
        <strain evidence="5">CCM 8691</strain>
    </source>
</reference>
<evidence type="ECO:0000256" key="1">
    <source>
        <dbReference type="PROSITE-ProRule" id="PRU01360"/>
    </source>
</evidence>
<evidence type="ECO:0000256" key="2">
    <source>
        <dbReference type="SAM" id="SignalP"/>
    </source>
</evidence>
<keyword evidence="1" id="KW-0472">Membrane</keyword>
<dbReference type="InterPro" id="IPR023996">
    <property type="entry name" value="TonB-dep_OMP_SusC/RagA"/>
</dbReference>
<keyword evidence="2" id="KW-0732">Signal</keyword>
<accession>A0ABV8PGF6</accession>
<feature type="chain" id="PRO_5046045340" evidence="2">
    <location>
        <begin position="26"/>
        <end position="949"/>
    </location>
</feature>
<comment type="subcellular location">
    <subcellularLocation>
        <location evidence="1">Cell outer membrane</location>
        <topology evidence="1">Multi-pass membrane protein</topology>
    </subcellularLocation>
</comment>
<dbReference type="NCBIfam" id="TIGR04057">
    <property type="entry name" value="SusC_RagA_signa"/>
    <property type="match status" value="1"/>
</dbReference>
<keyword evidence="1" id="KW-0813">Transport</keyword>
<dbReference type="RefSeq" id="WP_378987828.1">
    <property type="nucleotide sequence ID" value="NZ_JBHSBW010000015.1"/>
</dbReference>
<feature type="domain" description="TonB-dependent receptor plug" evidence="3">
    <location>
        <begin position="57"/>
        <end position="168"/>
    </location>
</feature>
<gene>
    <name evidence="4" type="ORF">ACFOWA_17915</name>
</gene>
<dbReference type="NCBIfam" id="TIGR04056">
    <property type="entry name" value="OMP_RagA_SusC"/>
    <property type="match status" value="1"/>
</dbReference>
<name>A0ABV8PGF6_9SPHI</name>
<evidence type="ECO:0000313" key="4">
    <source>
        <dbReference type="EMBL" id="MFC4213077.1"/>
    </source>
</evidence>
<dbReference type="InterPro" id="IPR012910">
    <property type="entry name" value="Plug_dom"/>
</dbReference>
<dbReference type="Pfam" id="PF07715">
    <property type="entry name" value="Plug"/>
    <property type="match status" value="1"/>
</dbReference>
<evidence type="ECO:0000259" key="3">
    <source>
        <dbReference type="Pfam" id="PF07715"/>
    </source>
</evidence>
<keyword evidence="1" id="KW-1134">Transmembrane beta strand</keyword>
<sequence>MKLKYCSSVFLISILLLNISKNANAQDSKDTVEVINIKEKDKNLKNIGYGKQPFNHITSSISTVNGEDIQQNFNLNLGNTLYGRLPGLTVIQGNSEPGVGNPGFIVRGKNTFGGASLSPLIIVDGFIAGGNDFGSIFSQLIPEEVESITLLKDAASTAVYGNRGANGVILVTTNRGSSGPLKINFSTRQGFSQAFSLPEFLNSGDYATLFNEARQNDGLTPLYTPQAINSYRSGDSPFAFPHVNWYDEVLRKTAPVSSYNLGFKGGDKTVKYFVMLNALGSQGLFKNFGDLDPESTNSTYHRYNFRSNIDINLSDNLAVAFNLAGSVENKANPWEYNTTSTFSLLERIPSNAFPVRNLDGSFGGNNLYASNPVANLLANGFDQSNGRTLQTSLRLTQKLDKLINGLSATGVVSINNYFIAGSEKNKTYTLFPVLPGAFDTNGNPILGQGIGLTTSLSGVETTRTQYRNFELQGALNYNRVINKHDFSAFLLFNTDNEVRNFSSGAESDPYKHNGVATRLTYVYSDKYIAEFSAGYMGTENYAAGKRYGFFPSGSLGWVVSQENFLNKSKVINFLKLRASYGIAGNENTGGSRYAFITNYNTFTGAEAALGNSNITWEEEKSLNIGADATLLNNLQFSVDVFKRDRSNILTQPLDVYPQFFGATLPDLNIGKTANQGLELALRYNSKSTGKLNYFIEANFSHYKNEIVYNAQLPQLNAGLIAKGGSIDQPRRLMAVGFFTAQEIAERATNPAKYPIPVGVTARPGDLKYQDIGGLNGVPDGIIDNNDLVSNGYPTGQPRTTLGLNAGFKFKGFDLNFVVQAVTGNSVNLNTGIFQAFQNNGNIGSIAVGRWTPETASTATYPRLSSVNDLNNFQNSSFWIKDGSFIKLRSAEFGYSFPKELLNKFKIGQARLFVNGNNLLSFDHIEYGDPESLAGYPVLRTLVLGTRIQF</sequence>
<protein>
    <submittedName>
        <fullName evidence="4">SusC/RagA family TonB-linked outer membrane protein</fullName>
    </submittedName>
</protein>
<comment type="caution">
    <text evidence="4">The sequence shown here is derived from an EMBL/GenBank/DDBJ whole genome shotgun (WGS) entry which is preliminary data.</text>
</comment>
<dbReference type="Gene3D" id="2.170.130.10">
    <property type="entry name" value="TonB-dependent receptor, plug domain"/>
    <property type="match status" value="1"/>
</dbReference>
<keyword evidence="5" id="KW-1185">Reference proteome</keyword>
<dbReference type="InterPro" id="IPR037066">
    <property type="entry name" value="Plug_dom_sf"/>
</dbReference>
<proteinExistence type="inferred from homology"/>
<dbReference type="InterPro" id="IPR023997">
    <property type="entry name" value="TonB-dep_OMP_SusC/RagA_CS"/>
</dbReference>
<organism evidence="4 5">
    <name type="scientific">Pedobacter lithocola</name>
    <dbReference type="NCBI Taxonomy" id="1908239"/>
    <lineage>
        <taxon>Bacteria</taxon>
        <taxon>Pseudomonadati</taxon>
        <taxon>Bacteroidota</taxon>
        <taxon>Sphingobacteriia</taxon>
        <taxon>Sphingobacteriales</taxon>
        <taxon>Sphingobacteriaceae</taxon>
        <taxon>Pedobacter</taxon>
    </lineage>
</organism>